<feature type="repeat" description="PPR" evidence="2">
    <location>
        <begin position="870"/>
        <end position="905"/>
    </location>
</feature>
<dbReference type="PANTHER" id="PTHR47938:SF35">
    <property type="entry name" value="PENTATRICOPEPTIDE REPEAT-CONTAINING PROTEIN 4, MITOCHONDRIAL-RELATED"/>
    <property type="match status" value="1"/>
</dbReference>
<feature type="compositionally biased region" description="Polar residues" evidence="3">
    <location>
        <begin position="52"/>
        <end position="62"/>
    </location>
</feature>
<dbReference type="Pfam" id="PF13041">
    <property type="entry name" value="PPR_2"/>
    <property type="match status" value="1"/>
</dbReference>
<keyword evidence="1" id="KW-0677">Repeat</keyword>
<evidence type="ECO:0000256" key="2">
    <source>
        <dbReference type="PROSITE-ProRule" id="PRU00708"/>
    </source>
</evidence>
<feature type="domain" description="Pentatricopeptide repeat-containing protein-mitochondrial" evidence="4">
    <location>
        <begin position="319"/>
        <end position="416"/>
    </location>
</feature>
<sequence length="954" mass="106937">MYGAKATSTIINTVARQGVLTKQLTAPKSAAFLTQLPTRHVSAGKISYTTTSRSTHFSQKSVQHNQENQQQQHQQLDESLILQGQLRTAWKHKRPPLTDPAQVDGRILQAAKENDLHTVISTFTQGKSLAGAPLSSQTYEAVIEAYGKLRRQNQPLTPMMDAYRQMIASGARPSSHTYALLIRSLCTRDSEVQKTVGMLRRQMARTGNAVDNLSDLENEKNMEQALDLFEKAVKEECTQDFDVDLYNRMLQNLSFKGNTERGIYILKHLEGDGNAKPNGVTFATLLSLFGVAGDLPAVRECFLEYKSLERELPSHDPAYVYNALVSAYVNAGDLDGALNIVQNVMTNDGIKVSIVPYNKIFRRACVDNKLDLVESILAALENDSKLPKPNGSTYAVVLSAYARKKDFDKAAQVYSKLLKCDISKEYGHLADYAYACIGNNKPEIAIQVVQDMVTHGLRLDLTLCQKLFASFVNNGKLEDAISSYQKTMDAYAQTHFVDKSSPIASLGLELALKCTNLKQALEVLEILKRYSVGPNPVVSSTIYNMYKKAKTNSTEWETISKELSPLSFTVLYDAIFRKQSIPDDFCKTAFELLEDMLSLGISPTPSLYIRVLARMQKYGVPPEYEERWNRLFGPYIPPLPENANSQQDTESSNTNDNMNTSTQDGPTNKIEPINKVTVESEMLSGKALSKALEGKYDEAIDILQSQIIQKGQIPSPDVIRDIIQVCTKYQDLGAINKIYSTVIESVQKLEHHTRQRGLHTIYNAMLVSNARLSSIDQAKAFYSKIRDLNMYPTGDAYGCLLQHLQPNDSEDSMDNLAADALTIYEEAKKNKVEPTVYMYNVILSKLAKAQRLDSVLTLFNEMRQVGIVPNSVTYGSVISACVRCQNEELAVKYFNEMTVSPGYKPRAGPFTLMIQFYMQNQNREKALYYYNLAKQQRLNISDQVHGMFQQETSQ</sequence>
<feature type="repeat" description="PPR" evidence="2">
    <location>
        <begin position="317"/>
        <end position="352"/>
    </location>
</feature>
<dbReference type="SUPFAM" id="SSF81901">
    <property type="entry name" value="HCP-like"/>
    <property type="match status" value="1"/>
</dbReference>
<feature type="compositionally biased region" description="Low complexity" evidence="3">
    <location>
        <begin position="648"/>
        <end position="664"/>
    </location>
</feature>
<feature type="compositionally biased region" description="Low complexity" evidence="3">
    <location>
        <begin position="63"/>
        <end position="74"/>
    </location>
</feature>
<evidence type="ECO:0000313" key="5">
    <source>
        <dbReference type="EMBL" id="PHZ15125.1"/>
    </source>
</evidence>
<evidence type="ECO:0000259" key="4">
    <source>
        <dbReference type="Pfam" id="PF23276"/>
    </source>
</evidence>
<keyword evidence="6" id="KW-1185">Reference proteome</keyword>
<dbReference type="GeneID" id="35443241"/>
<dbReference type="InterPro" id="IPR057027">
    <property type="entry name" value="TPR_mt"/>
</dbReference>
<feature type="region of interest" description="Disordered" evidence="3">
    <location>
        <begin position="52"/>
        <end position="74"/>
    </location>
</feature>
<evidence type="ECO:0000256" key="3">
    <source>
        <dbReference type="SAM" id="MobiDB-lite"/>
    </source>
</evidence>
<dbReference type="Pfam" id="PF23276">
    <property type="entry name" value="TPR_24"/>
    <property type="match status" value="1"/>
</dbReference>
<dbReference type="GO" id="GO:0140053">
    <property type="term" value="P:mitochondrial gene expression"/>
    <property type="evidence" value="ECO:0007669"/>
    <property type="project" value="TreeGrafter"/>
</dbReference>
<dbReference type="AlphaFoldDB" id="A0A2G4T287"/>
<dbReference type="GO" id="GO:0003729">
    <property type="term" value="F:mRNA binding"/>
    <property type="evidence" value="ECO:0007669"/>
    <property type="project" value="TreeGrafter"/>
</dbReference>
<gene>
    <name evidence="5" type="ORF">RHIMIDRAFT_271470</name>
</gene>
<dbReference type="InterPro" id="IPR011990">
    <property type="entry name" value="TPR-like_helical_dom_sf"/>
</dbReference>
<reference evidence="5 6" key="1">
    <citation type="journal article" date="2016" name="Proc. Natl. Acad. Sci. U.S.A.">
        <title>Lipid metabolic changes in an early divergent fungus govern the establishment of a mutualistic symbiosis with endobacteria.</title>
        <authorList>
            <person name="Lastovetsky O.A."/>
            <person name="Gaspar M.L."/>
            <person name="Mondo S.J."/>
            <person name="LaButti K.M."/>
            <person name="Sandor L."/>
            <person name="Grigoriev I.V."/>
            <person name="Henry S.A."/>
            <person name="Pawlowska T.E."/>
        </authorList>
    </citation>
    <scope>NUCLEOTIDE SEQUENCE [LARGE SCALE GENOMIC DNA]</scope>
    <source>
        <strain evidence="5 6">ATCC 52813</strain>
    </source>
</reference>
<dbReference type="EMBL" id="KZ303844">
    <property type="protein sequence ID" value="PHZ15125.1"/>
    <property type="molecule type" value="Genomic_DNA"/>
</dbReference>
<dbReference type="PANTHER" id="PTHR47938">
    <property type="entry name" value="RESPIRATORY COMPLEX I CHAPERONE (CIA84), PUTATIVE (AFU_ORTHOLOGUE AFUA_2G06020)-RELATED"/>
    <property type="match status" value="1"/>
</dbReference>
<accession>A0A2G4T287</accession>
<evidence type="ECO:0000256" key="1">
    <source>
        <dbReference type="ARBA" id="ARBA00022737"/>
    </source>
</evidence>
<protein>
    <recommendedName>
        <fullName evidence="4">Pentatricopeptide repeat-containing protein-mitochondrial domain-containing protein</fullName>
    </recommendedName>
</protein>
<dbReference type="Proteomes" id="UP000242254">
    <property type="component" value="Unassembled WGS sequence"/>
</dbReference>
<feature type="region of interest" description="Disordered" evidence="3">
    <location>
        <begin position="639"/>
        <end position="672"/>
    </location>
</feature>
<dbReference type="GO" id="GO:0005739">
    <property type="term" value="C:mitochondrion"/>
    <property type="evidence" value="ECO:0007669"/>
    <property type="project" value="TreeGrafter"/>
</dbReference>
<proteinExistence type="predicted"/>
<dbReference type="PROSITE" id="PS51375">
    <property type="entry name" value="PPR"/>
    <property type="match status" value="4"/>
</dbReference>
<dbReference type="NCBIfam" id="TIGR00756">
    <property type="entry name" value="PPR"/>
    <property type="match status" value="4"/>
</dbReference>
<feature type="repeat" description="PPR" evidence="2">
    <location>
        <begin position="390"/>
        <end position="424"/>
    </location>
</feature>
<name>A0A2G4T287_RHIZD</name>
<dbReference type="InterPro" id="IPR002885">
    <property type="entry name" value="PPR_rpt"/>
</dbReference>
<feature type="repeat" description="PPR" evidence="2">
    <location>
        <begin position="835"/>
        <end position="869"/>
    </location>
</feature>
<dbReference type="STRING" id="1340429.A0A2G4T287"/>
<evidence type="ECO:0000313" key="6">
    <source>
        <dbReference type="Proteomes" id="UP000242254"/>
    </source>
</evidence>
<dbReference type="Gene3D" id="1.25.40.10">
    <property type="entry name" value="Tetratricopeptide repeat domain"/>
    <property type="match status" value="4"/>
</dbReference>
<dbReference type="RefSeq" id="XP_023468833.1">
    <property type="nucleotide sequence ID" value="XM_023612252.1"/>
</dbReference>
<organism evidence="5 6">
    <name type="scientific">Rhizopus microsporus ATCC 52813</name>
    <dbReference type="NCBI Taxonomy" id="1340429"/>
    <lineage>
        <taxon>Eukaryota</taxon>
        <taxon>Fungi</taxon>
        <taxon>Fungi incertae sedis</taxon>
        <taxon>Mucoromycota</taxon>
        <taxon>Mucoromycotina</taxon>
        <taxon>Mucoromycetes</taxon>
        <taxon>Mucorales</taxon>
        <taxon>Mucorineae</taxon>
        <taxon>Rhizopodaceae</taxon>
        <taxon>Rhizopus</taxon>
    </lineage>
</organism>